<evidence type="ECO:0000313" key="2">
    <source>
        <dbReference type="EMBL" id="PXX71764.1"/>
    </source>
</evidence>
<dbReference type="GO" id="GO:0005829">
    <property type="term" value="C:cytosol"/>
    <property type="evidence" value="ECO:0007669"/>
    <property type="project" value="TreeGrafter"/>
</dbReference>
<dbReference type="GO" id="GO:0008782">
    <property type="term" value="F:adenosylhomocysteine nucleosidase activity"/>
    <property type="evidence" value="ECO:0007669"/>
    <property type="project" value="TreeGrafter"/>
</dbReference>
<dbReference type="Proteomes" id="UP000247569">
    <property type="component" value="Unassembled WGS sequence"/>
</dbReference>
<accession>A0A318L0Z0</accession>
<dbReference type="InterPro" id="IPR035994">
    <property type="entry name" value="Nucleoside_phosphorylase_sf"/>
</dbReference>
<feature type="domain" description="Nucleoside phosphorylase" evidence="1">
    <location>
        <begin position="12"/>
        <end position="256"/>
    </location>
</feature>
<gene>
    <name evidence="2" type="ORF">DFR70_1011198</name>
</gene>
<dbReference type="RefSeq" id="WP_051186581.1">
    <property type="nucleotide sequence ID" value="NZ_QJKF01000001.1"/>
</dbReference>
<dbReference type="GO" id="GO:0019284">
    <property type="term" value="P:L-methionine salvage from S-adenosylmethionine"/>
    <property type="evidence" value="ECO:0007669"/>
    <property type="project" value="TreeGrafter"/>
</dbReference>
<dbReference type="EMBL" id="QJKF01000001">
    <property type="protein sequence ID" value="PXX71764.1"/>
    <property type="molecule type" value="Genomic_DNA"/>
</dbReference>
<evidence type="ECO:0000259" key="1">
    <source>
        <dbReference type="Pfam" id="PF01048"/>
    </source>
</evidence>
<sequence length="409" mass="44226">MRNAGRARLGTVVICTALEFEYRAVRDHLSPPFRERVERGTLYELAEYPTPRGTWTVALAQTGAGNVQAGVQLERAVAAFRPALVVFVGVAGGRKDVALGDVVVADAVYDYETGKDTGGDYFPRIKTQAPAFRLLQRSSSVARQDEWQTHIAPAVDGEPTDVKRRPRAFVKPIAAGNKVIADRDSAAARLLDRYCGDAVAVDMEGHGFLNGAYVNPDAAALVVRGISDLLSGKSASTDEKWQPVAARHAAAFTFELLTREGAGTSGRNWHRLVAAAAGCAVAIAVALIALPTREPSTRSPEIRSDPVVERDSTSVCVPDRAGRGQACVHPGPNLSGWIINYIHDTNDDLLRESALASAESIENNRQSCTITVFSQRNHTGESFALRPQQWANLNGTPFYHHLGSNRWSC</sequence>
<dbReference type="SUPFAM" id="SSF53167">
    <property type="entry name" value="Purine and uridine phosphorylases"/>
    <property type="match status" value="1"/>
</dbReference>
<dbReference type="GO" id="GO:0009116">
    <property type="term" value="P:nucleoside metabolic process"/>
    <property type="evidence" value="ECO:0007669"/>
    <property type="project" value="InterPro"/>
</dbReference>
<name>A0A318L0Z0_9NOCA</name>
<dbReference type="CDD" id="cd09008">
    <property type="entry name" value="MTAN"/>
    <property type="match status" value="1"/>
</dbReference>
<dbReference type="PANTHER" id="PTHR46832:SF1">
    <property type="entry name" value="5'-METHYLTHIOADENOSINE_S-ADENOSYLHOMOCYSTEINE NUCLEOSIDASE"/>
    <property type="match status" value="1"/>
</dbReference>
<evidence type="ECO:0000313" key="3">
    <source>
        <dbReference type="Proteomes" id="UP000247569"/>
    </source>
</evidence>
<comment type="caution">
    <text evidence="2">The sequence shown here is derived from an EMBL/GenBank/DDBJ whole genome shotgun (WGS) entry which is preliminary data.</text>
</comment>
<reference evidence="2 3" key="1">
    <citation type="submission" date="2018-05" db="EMBL/GenBank/DDBJ databases">
        <title>Genomic Encyclopedia of Type Strains, Phase IV (KMG-IV): sequencing the most valuable type-strain genomes for metagenomic binning, comparative biology and taxonomic classification.</title>
        <authorList>
            <person name="Goeker M."/>
        </authorList>
    </citation>
    <scope>NUCLEOTIDE SEQUENCE [LARGE SCALE GENOMIC DNA]</scope>
    <source>
        <strain evidence="2 3">DSM 44704</strain>
    </source>
</reference>
<dbReference type="Gene3D" id="3.40.50.1580">
    <property type="entry name" value="Nucleoside phosphorylase domain"/>
    <property type="match status" value="1"/>
</dbReference>
<proteinExistence type="predicted"/>
<dbReference type="GO" id="GO:0008930">
    <property type="term" value="F:methylthioadenosine nucleosidase activity"/>
    <property type="evidence" value="ECO:0007669"/>
    <property type="project" value="TreeGrafter"/>
</dbReference>
<dbReference type="PANTHER" id="PTHR46832">
    <property type="entry name" value="5'-METHYLTHIOADENOSINE/S-ADENOSYLHOMOCYSTEINE NUCLEOSIDASE"/>
    <property type="match status" value="1"/>
</dbReference>
<keyword evidence="3" id="KW-1185">Reference proteome</keyword>
<dbReference type="InterPro" id="IPR000845">
    <property type="entry name" value="Nucleoside_phosphorylase_d"/>
</dbReference>
<protein>
    <submittedName>
        <fullName evidence="2">Nucleoside phosphorylase</fullName>
    </submittedName>
</protein>
<organism evidence="2 3">
    <name type="scientific">Nocardia tenerifensis</name>
    <dbReference type="NCBI Taxonomy" id="228006"/>
    <lineage>
        <taxon>Bacteria</taxon>
        <taxon>Bacillati</taxon>
        <taxon>Actinomycetota</taxon>
        <taxon>Actinomycetes</taxon>
        <taxon>Mycobacteriales</taxon>
        <taxon>Nocardiaceae</taxon>
        <taxon>Nocardia</taxon>
    </lineage>
</organism>
<dbReference type="Pfam" id="PF01048">
    <property type="entry name" value="PNP_UDP_1"/>
    <property type="match status" value="1"/>
</dbReference>
<dbReference type="AlphaFoldDB" id="A0A318L0Z0"/>